<dbReference type="SUPFAM" id="SSF52540">
    <property type="entry name" value="P-loop containing nucleoside triphosphate hydrolases"/>
    <property type="match status" value="2"/>
</dbReference>
<dbReference type="FunFam" id="3.40.50.300:FF:000040">
    <property type="entry name" value="GTPase Der"/>
    <property type="match status" value="1"/>
</dbReference>
<dbReference type="FunFam" id="3.30.300.20:FF:000004">
    <property type="entry name" value="GTPase Der"/>
    <property type="match status" value="1"/>
</dbReference>
<evidence type="ECO:0000256" key="1">
    <source>
        <dbReference type="ARBA" id="ARBA00008279"/>
    </source>
</evidence>
<dbReference type="PANTHER" id="PTHR43834:SF6">
    <property type="entry name" value="GTPASE DER"/>
    <property type="match status" value="1"/>
</dbReference>
<protein>
    <recommendedName>
        <fullName evidence="2 9">GTPase Der</fullName>
    </recommendedName>
    <alternativeName>
        <fullName evidence="7 9">GTP-binding protein EngA</fullName>
    </alternativeName>
</protein>
<reference evidence="13 14" key="1">
    <citation type="submission" date="2015-06" db="EMBL/GenBank/DDBJ databases">
        <title>Draft genome sequence of beer spoilage bacterium Megasphaera cerevisiae type strain 20462.</title>
        <authorList>
            <person name="Kutumbaka K."/>
            <person name="Pasmowitz J."/>
            <person name="Mategko J."/>
            <person name="Reyes D."/>
            <person name="Friedrich A."/>
            <person name="Han S."/>
            <person name="Martens-Habbena W."/>
            <person name="Neal-McKinney J."/>
            <person name="Janagama H.K."/>
            <person name="Nadala C."/>
            <person name="Samadpour M."/>
        </authorList>
    </citation>
    <scope>NUCLEOTIDE SEQUENCE [LARGE SCALE GENOMIC DNA]</scope>
    <source>
        <strain evidence="13 14">DSM 20462</strain>
    </source>
</reference>
<keyword evidence="14" id="KW-1185">Reference proteome</keyword>
<evidence type="ECO:0000256" key="9">
    <source>
        <dbReference type="HAMAP-Rule" id="MF_00195"/>
    </source>
</evidence>
<comment type="subunit">
    <text evidence="9">Associates with the 50S ribosomal subunit.</text>
</comment>
<gene>
    <name evidence="13" type="primary">engA</name>
    <name evidence="9" type="synonym">der</name>
    <name evidence="13" type="ORF">AB840_05120</name>
</gene>
<feature type="binding site" evidence="9">
    <location>
        <begin position="184"/>
        <end position="191"/>
    </location>
    <ligand>
        <name>GTP</name>
        <dbReference type="ChEBI" id="CHEBI:37565"/>
        <label>2</label>
    </ligand>
</feature>
<evidence type="ECO:0000256" key="3">
    <source>
        <dbReference type="ARBA" id="ARBA00022517"/>
    </source>
</evidence>
<evidence type="ECO:0000256" key="6">
    <source>
        <dbReference type="ARBA" id="ARBA00023134"/>
    </source>
</evidence>
<evidence type="ECO:0000256" key="8">
    <source>
        <dbReference type="ARBA" id="ARBA00053470"/>
    </source>
</evidence>
<dbReference type="NCBIfam" id="TIGR03594">
    <property type="entry name" value="GTPase_EngA"/>
    <property type="match status" value="1"/>
</dbReference>
<sequence>MYKPLVAVVGRPNVGKSTLFNAIVKKRISIVEDIPGVTRDRIYFDAEWLGQEFTMIDTGGIEFVDSDNHIFSSMRYQAELAIREADVILYVVDGKMGIQPQDQEIANLLRSCGKPVLLVVNKIDNVEQEMNMYEFYGLGLGDPIGVSAVNLMNLGDLLDEVLKYIKKVPLQEEDDDTIHIALVGRPNVGKSSLTNALLGQERVIVSNVPGTTRDSIDTHWNYEGSEFVLIDTAGMRRKAKIDLPVERYSVVRALRAVDRSDVAVLLIDGTEGVTEQDKKIAGYVHEAGKGCIIVVNKWDLVTKDSKTSQKYEEDIRRELAFLQYAPILFASALTKQRVNRLADMVKFVSEQQHMRVSTSVLNELIEDAQLTNPPPAKSGKLLKIYYMTQASVQPPTFILFVNEPQLMHFSYLRFLENKLRETFGFEGTPIRLILRGKRESEDV</sequence>
<dbReference type="CDD" id="cd01894">
    <property type="entry name" value="EngA1"/>
    <property type="match status" value="1"/>
</dbReference>
<feature type="domain" description="EngA-type G" evidence="12">
    <location>
        <begin position="178"/>
        <end position="353"/>
    </location>
</feature>
<dbReference type="STRING" id="39029.BSR42_04510"/>
<dbReference type="PANTHER" id="PTHR43834">
    <property type="entry name" value="GTPASE DER"/>
    <property type="match status" value="1"/>
</dbReference>
<dbReference type="PATRIC" id="fig|1122219.3.peg.369"/>
<dbReference type="HAMAP" id="MF_00195">
    <property type="entry name" value="GTPase_Der"/>
    <property type="match status" value="1"/>
</dbReference>
<evidence type="ECO:0000256" key="5">
    <source>
        <dbReference type="ARBA" id="ARBA00022741"/>
    </source>
</evidence>
<evidence type="ECO:0000256" key="10">
    <source>
        <dbReference type="PROSITE-ProRule" id="PRU01049"/>
    </source>
</evidence>
<dbReference type="Gene3D" id="3.40.50.300">
    <property type="entry name" value="P-loop containing nucleotide triphosphate hydrolases"/>
    <property type="match status" value="2"/>
</dbReference>
<dbReference type="PIRSF" id="PIRSF006485">
    <property type="entry name" value="GTP-binding_EngA"/>
    <property type="match status" value="1"/>
</dbReference>
<evidence type="ECO:0000313" key="14">
    <source>
        <dbReference type="Proteomes" id="UP000036503"/>
    </source>
</evidence>
<keyword evidence="5 9" id="KW-0547">Nucleotide-binding</keyword>
<feature type="binding site" evidence="9">
    <location>
        <begin position="10"/>
        <end position="17"/>
    </location>
    <ligand>
        <name>GTP</name>
        <dbReference type="ChEBI" id="CHEBI:37565"/>
        <label>1</label>
    </ligand>
</feature>
<evidence type="ECO:0000259" key="12">
    <source>
        <dbReference type="PROSITE" id="PS51712"/>
    </source>
</evidence>
<evidence type="ECO:0000256" key="7">
    <source>
        <dbReference type="ARBA" id="ARBA00032345"/>
    </source>
</evidence>
<dbReference type="InterPro" id="IPR005225">
    <property type="entry name" value="Small_GTP-bd"/>
</dbReference>
<dbReference type="InParanoid" id="A0A0J6WYV1"/>
<dbReference type="NCBIfam" id="TIGR00231">
    <property type="entry name" value="small_GTP"/>
    <property type="match status" value="2"/>
</dbReference>
<accession>A0A0J6WYV1</accession>
<comment type="similarity">
    <text evidence="1 9 10 11">Belongs to the TRAFAC class TrmE-Era-EngA-EngB-Septin-like GTPase superfamily. EngA (Der) GTPase family.</text>
</comment>
<proteinExistence type="inferred from homology"/>
<dbReference type="FunCoup" id="A0A0J6WYV1">
    <property type="interactions" value="405"/>
</dbReference>
<keyword evidence="4 11" id="KW-0677">Repeat</keyword>
<keyword evidence="3 9" id="KW-0690">Ribosome biogenesis</keyword>
<feature type="binding site" evidence="9">
    <location>
        <begin position="121"/>
        <end position="124"/>
    </location>
    <ligand>
        <name>GTP</name>
        <dbReference type="ChEBI" id="CHEBI:37565"/>
        <label>1</label>
    </ligand>
</feature>
<evidence type="ECO:0000256" key="11">
    <source>
        <dbReference type="RuleBase" id="RU004481"/>
    </source>
</evidence>
<dbReference type="AlphaFoldDB" id="A0A0J6WYV1"/>
<feature type="binding site" evidence="9">
    <location>
        <begin position="57"/>
        <end position="61"/>
    </location>
    <ligand>
        <name>GTP</name>
        <dbReference type="ChEBI" id="CHEBI:37565"/>
        <label>1</label>
    </ligand>
</feature>
<evidence type="ECO:0000313" key="13">
    <source>
        <dbReference type="EMBL" id="KMO87027.1"/>
    </source>
</evidence>
<evidence type="ECO:0000256" key="2">
    <source>
        <dbReference type="ARBA" id="ARBA00020953"/>
    </source>
</evidence>
<comment type="caution">
    <text evidence="13">The sequence shown here is derived from an EMBL/GenBank/DDBJ whole genome shotgun (WGS) entry which is preliminary data.</text>
</comment>
<dbReference type="InterPro" id="IPR032859">
    <property type="entry name" value="KH_dom-like"/>
</dbReference>
<dbReference type="EMBL" id="LEKT01000011">
    <property type="protein sequence ID" value="KMO87027.1"/>
    <property type="molecule type" value="Genomic_DNA"/>
</dbReference>
<dbReference type="InterPro" id="IPR006073">
    <property type="entry name" value="GTP-bd"/>
</dbReference>
<comment type="function">
    <text evidence="8 9 11">GTPase that plays an essential role in the late steps of ribosome biogenesis.</text>
</comment>
<dbReference type="CDD" id="cd01895">
    <property type="entry name" value="EngA2"/>
    <property type="match status" value="1"/>
</dbReference>
<dbReference type="RefSeq" id="WP_048513763.1">
    <property type="nucleotide sequence ID" value="NZ_FUXD01000016.1"/>
</dbReference>
<dbReference type="Pfam" id="PF14714">
    <property type="entry name" value="KH_dom-like"/>
    <property type="match status" value="1"/>
</dbReference>
<keyword evidence="6 9" id="KW-0342">GTP-binding</keyword>
<dbReference type="InterPro" id="IPR027417">
    <property type="entry name" value="P-loop_NTPase"/>
</dbReference>
<name>A0A0J6WYV1_9FIRM</name>
<dbReference type="InterPro" id="IPR016484">
    <property type="entry name" value="GTPase_Der"/>
</dbReference>
<dbReference type="InterPro" id="IPR031166">
    <property type="entry name" value="G_ENGA"/>
</dbReference>
<dbReference type="PRINTS" id="PR00326">
    <property type="entry name" value="GTP1OBG"/>
</dbReference>
<dbReference type="GO" id="GO:0005525">
    <property type="term" value="F:GTP binding"/>
    <property type="evidence" value="ECO:0007669"/>
    <property type="project" value="UniProtKB-UniRule"/>
</dbReference>
<dbReference type="Pfam" id="PF01926">
    <property type="entry name" value="MMR_HSR1"/>
    <property type="match status" value="2"/>
</dbReference>
<feature type="binding site" evidence="9">
    <location>
        <begin position="296"/>
        <end position="299"/>
    </location>
    <ligand>
        <name>GTP</name>
        <dbReference type="ChEBI" id="CHEBI:37565"/>
        <label>2</label>
    </ligand>
</feature>
<dbReference type="Gene3D" id="3.30.300.20">
    <property type="match status" value="1"/>
</dbReference>
<dbReference type="Proteomes" id="UP000036503">
    <property type="component" value="Unassembled WGS sequence"/>
</dbReference>
<feature type="binding site" evidence="9">
    <location>
        <begin position="231"/>
        <end position="235"/>
    </location>
    <ligand>
        <name>GTP</name>
        <dbReference type="ChEBI" id="CHEBI:37565"/>
        <label>2</label>
    </ligand>
</feature>
<feature type="domain" description="EngA-type G" evidence="12">
    <location>
        <begin position="4"/>
        <end position="169"/>
    </location>
</feature>
<dbReference type="FunFam" id="3.40.50.300:FF:000057">
    <property type="entry name" value="GTPase Der"/>
    <property type="match status" value="1"/>
</dbReference>
<dbReference type="InterPro" id="IPR015946">
    <property type="entry name" value="KH_dom-like_a/b"/>
</dbReference>
<dbReference type="OrthoDB" id="9805918at2"/>
<dbReference type="GO" id="GO:0043022">
    <property type="term" value="F:ribosome binding"/>
    <property type="evidence" value="ECO:0007669"/>
    <property type="project" value="TreeGrafter"/>
</dbReference>
<dbReference type="GO" id="GO:0042254">
    <property type="term" value="P:ribosome biogenesis"/>
    <property type="evidence" value="ECO:0007669"/>
    <property type="project" value="UniProtKB-KW"/>
</dbReference>
<evidence type="ECO:0000256" key="4">
    <source>
        <dbReference type="ARBA" id="ARBA00022737"/>
    </source>
</evidence>
<organism evidence="13 14">
    <name type="scientific">Megasphaera cerevisiae DSM 20462</name>
    <dbReference type="NCBI Taxonomy" id="1122219"/>
    <lineage>
        <taxon>Bacteria</taxon>
        <taxon>Bacillati</taxon>
        <taxon>Bacillota</taxon>
        <taxon>Negativicutes</taxon>
        <taxon>Veillonellales</taxon>
        <taxon>Veillonellaceae</taxon>
        <taxon>Megasphaera</taxon>
    </lineage>
</organism>
<dbReference type="PROSITE" id="PS51712">
    <property type="entry name" value="G_ENGA"/>
    <property type="match status" value="2"/>
</dbReference>